<evidence type="ECO:0000256" key="2">
    <source>
        <dbReference type="ARBA" id="ARBA00022898"/>
    </source>
</evidence>
<dbReference type="RefSeq" id="WP_003484002.1">
    <property type="nucleotide sequence ID" value="NZ_JXSU01000007.1"/>
</dbReference>
<comment type="caution">
    <text evidence="6">The sequence shown here is derived from an EMBL/GenBank/DDBJ whole genome shotgun (WGS) entry which is preliminary data.</text>
</comment>
<reference evidence="6 7" key="1">
    <citation type="submission" date="2014-06" db="EMBL/GenBank/DDBJ databases">
        <title>Genome characterization of distinct group I Clostridium botulinum lineages.</title>
        <authorList>
            <person name="Giordani F."/>
            <person name="Anselmo A."/>
            <person name="Fillo S."/>
            <person name="Palozzi A.M."/>
            <person name="Fortunato A."/>
            <person name="Gentile B."/>
            <person name="Ciammaruconi A."/>
            <person name="Anniballi F."/>
            <person name="De Medici D."/>
            <person name="Lista F."/>
        </authorList>
    </citation>
    <scope>NUCLEOTIDE SEQUENCE [LARGE SCALE GENOMIC DNA]</scope>
    <source>
        <strain evidence="6 7">B2 450</strain>
    </source>
</reference>
<evidence type="ECO:0000256" key="1">
    <source>
        <dbReference type="ARBA" id="ARBA00001933"/>
    </source>
</evidence>
<proteinExistence type="inferred from homology"/>
<dbReference type="InterPro" id="IPR015421">
    <property type="entry name" value="PyrdxlP-dep_Trfase_major"/>
</dbReference>
<keyword evidence="2 4" id="KW-0663">Pyridoxal phosphate</keyword>
<dbReference type="PANTHER" id="PTHR42735:SF6">
    <property type="entry name" value="SPHINGOSINE-1-PHOSPHATE LYASE 1"/>
    <property type="match status" value="1"/>
</dbReference>
<evidence type="ECO:0000313" key="7">
    <source>
        <dbReference type="Proteomes" id="UP000032250"/>
    </source>
</evidence>
<dbReference type="GO" id="GO:0004058">
    <property type="term" value="F:aromatic-L-amino-acid decarboxylase activity"/>
    <property type="evidence" value="ECO:0007669"/>
    <property type="project" value="UniProtKB-ARBA"/>
</dbReference>
<dbReference type="SUPFAM" id="SSF53383">
    <property type="entry name" value="PLP-dependent transferases"/>
    <property type="match status" value="1"/>
</dbReference>
<dbReference type="GO" id="GO:0030170">
    <property type="term" value="F:pyridoxal phosphate binding"/>
    <property type="evidence" value="ECO:0007669"/>
    <property type="project" value="InterPro"/>
</dbReference>
<dbReference type="InterPro" id="IPR002129">
    <property type="entry name" value="PyrdxlP-dep_de-COase"/>
</dbReference>
<sequence>MKFWRKYTQQEMDEKITESLEKTLNYDNTKTIGIPGTKLDDTVFYDDHSFVKHSPYLRTFIQNPNHIGCHTYDKADILFGGTFDIERELIQLLAIDVLNGNDEEFDGYVTQGGTEANIQAMWVYRNYFKKERKAKHEEIAIITSADTHYSAYKGSDLLNIDIIKVPVDFYSRKIQENTLDSIVKEAKEIGKKYFIVISNMGTTMFGSVDDPDLYANIFDKYNLEYKIHVDGAFGGFIYPIDNKECKTDFSNKNVSSITLDGHKMLQAPYGTGIFVSRKNLIHNTLTKEATYIENLDVTLSGSRSGSNAVAIWMVLASYGPYGWMEKINKLRNRTKWLCKQLNDMRIKYYKEDSMNIVTIEEQYVNKEIAEKYFLVPEVHNPTNNWYKIVVMEHVELDILNSLVYDLRKFNKEHLKAM</sequence>
<accession>A0A0D1A1M2</accession>
<name>A0A0D1A1M2_CLOBO</name>
<dbReference type="PATRIC" id="fig|1379739.3.peg.3282"/>
<evidence type="ECO:0000313" key="6">
    <source>
        <dbReference type="EMBL" id="KIS24718.1"/>
    </source>
</evidence>
<dbReference type="Gene3D" id="3.40.640.10">
    <property type="entry name" value="Type I PLP-dependent aspartate aminotransferase-like (Major domain)"/>
    <property type="match status" value="1"/>
</dbReference>
<dbReference type="InterPro" id="IPR050477">
    <property type="entry name" value="GrpII_AminoAcid_Decarb"/>
</dbReference>
<keyword evidence="3 5" id="KW-0456">Lyase</keyword>
<dbReference type="SMR" id="A0A0D1A1M2"/>
<feature type="modified residue" description="N6-(pyridoxal phosphate)lysine" evidence="4">
    <location>
        <position position="263"/>
    </location>
</feature>
<gene>
    <name evidence="6" type="ORF">N495_14445</name>
</gene>
<dbReference type="Proteomes" id="UP000032250">
    <property type="component" value="Unassembled WGS sequence"/>
</dbReference>
<dbReference type="InterPro" id="IPR015424">
    <property type="entry name" value="PyrdxlP-dep_Trfase"/>
</dbReference>
<comment type="similarity">
    <text evidence="5">Belongs to the group II decarboxylase family.</text>
</comment>
<dbReference type="Pfam" id="PF00282">
    <property type="entry name" value="Pyridoxal_deC"/>
    <property type="match status" value="1"/>
</dbReference>
<dbReference type="HOGENOM" id="CLU_028929_2_1_9"/>
<dbReference type="GO" id="GO:0019752">
    <property type="term" value="P:carboxylic acid metabolic process"/>
    <property type="evidence" value="ECO:0007669"/>
    <property type="project" value="InterPro"/>
</dbReference>
<protein>
    <submittedName>
        <fullName evidence="6">Cytochrome D ubiquinol oxidase subunit I</fullName>
    </submittedName>
</protein>
<organism evidence="6 7">
    <name type="scientific">Clostridium botulinum B2 450</name>
    <dbReference type="NCBI Taxonomy" id="1379739"/>
    <lineage>
        <taxon>Bacteria</taxon>
        <taxon>Bacillati</taxon>
        <taxon>Bacillota</taxon>
        <taxon>Clostridia</taxon>
        <taxon>Eubacteriales</taxon>
        <taxon>Clostridiaceae</taxon>
        <taxon>Clostridium</taxon>
    </lineage>
</organism>
<comment type="cofactor">
    <cofactor evidence="1 4 5">
        <name>pyridoxal 5'-phosphate</name>
        <dbReference type="ChEBI" id="CHEBI:597326"/>
    </cofactor>
</comment>
<evidence type="ECO:0000256" key="5">
    <source>
        <dbReference type="RuleBase" id="RU000382"/>
    </source>
</evidence>
<dbReference type="AlphaFoldDB" id="A0A0D1A1M2"/>
<dbReference type="OrthoDB" id="9803665at2"/>
<evidence type="ECO:0000256" key="3">
    <source>
        <dbReference type="ARBA" id="ARBA00023239"/>
    </source>
</evidence>
<dbReference type="PANTHER" id="PTHR42735">
    <property type="match status" value="1"/>
</dbReference>
<dbReference type="EMBL" id="JXSU01000007">
    <property type="protein sequence ID" value="KIS24718.1"/>
    <property type="molecule type" value="Genomic_DNA"/>
</dbReference>
<evidence type="ECO:0000256" key="4">
    <source>
        <dbReference type="PIRSR" id="PIRSR602129-50"/>
    </source>
</evidence>